<evidence type="ECO:0000259" key="5">
    <source>
        <dbReference type="PROSITE" id="PS50887"/>
    </source>
</evidence>
<dbReference type="InterPro" id="IPR029787">
    <property type="entry name" value="Nucleotide_cyclase"/>
</dbReference>
<sequence length="569" mass="63372">MLNADARAALTQLVQRYHASLTKKRADLVAAHQAAVEDDWSEEGTAAFKLLVHRMAGSAASYGFTELGDAARMLDQVLQFREHGTAPDHVGDYFDRLLRDLDGCIRRPPPGDPHAEQGRHEDEHRLTEMPRVVLVDDDPAMVDILSRQLMAVGFDVSGFTDPFASMEAVTKIRPAVILMDLMFTEGEDYGFQIAEAMVARLRYKPGLVYLSQRTDVRARQWAVDSGADAFFTKPVNVTALAQLLEQFSGRGEQAYVENGRVAIVEDDQQIGQYYATLLEGSGFRTALISEPVTALERLLDFRPDLVLMDMQMPDLDGIELTQILRHHESLFDIPVLFLTSVTDPGLLRGALRAGADALLSKGDDPELILSVVQRRIQRFRRVTYTLTRDPLTRLYNRPALMERVSFELQRAQREGQAFCMAVFDIDGFRQFNETHGRTAGDQVLREITEGVRSRLRQVDVIGRYGGDEIMIIMPSTRLCSGDAVMQELTSRVSETPIELGDKRFDITISTAVIECQLTRHDSSHSVLQQALSQLEALLKTAGPGQVRSGELSTSATNELLHGGGQRQLA</sequence>
<dbReference type="SUPFAM" id="SSF47226">
    <property type="entry name" value="Histidine-containing phosphotransfer domain, HPT domain"/>
    <property type="match status" value="1"/>
</dbReference>
<dbReference type="EMBL" id="QEQK01000006">
    <property type="protein sequence ID" value="PWN56297.1"/>
    <property type="molecule type" value="Genomic_DNA"/>
</dbReference>
<accession>A0A363ULL2</accession>
<evidence type="ECO:0000313" key="6">
    <source>
        <dbReference type="EMBL" id="PWN56297.1"/>
    </source>
</evidence>
<evidence type="ECO:0000256" key="2">
    <source>
        <dbReference type="PROSITE-ProRule" id="PRU00169"/>
    </source>
</evidence>
<dbReference type="SUPFAM" id="SSF52172">
    <property type="entry name" value="CheY-like"/>
    <property type="match status" value="2"/>
</dbReference>
<dbReference type="InterPro" id="IPR011006">
    <property type="entry name" value="CheY-like_superfamily"/>
</dbReference>
<feature type="domain" description="Response regulatory" evidence="4">
    <location>
        <begin position="131"/>
        <end position="248"/>
    </location>
</feature>
<dbReference type="SMART" id="SM00267">
    <property type="entry name" value="GGDEF"/>
    <property type="match status" value="1"/>
</dbReference>
<dbReference type="Pfam" id="PF00990">
    <property type="entry name" value="GGDEF"/>
    <property type="match status" value="1"/>
</dbReference>
<dbReference type="GO" id="GO:0000160">
    <property type="term" value="P:phosphorelay signal transduction system"/>
    <property type="evidence" value="ECO:0007669"/>
    <property type="project" value="InterPro"/>
</dbReference>
<comment type="caution">
    <text evidence="6">The sequence shown here is derived from an EMBL/GenBank/DDBJ whole genome shotgun (WGS) entry which is preliminary data.</text>
</comment>
<proteinExistence type="predicted"/>
<dbReference type="PANTHER" id="PTHR44591">
    <property type="entry name" value="STRESS RESPONSE REGULATOR PROTEIN 1"/>
    <property type="match status" value="1"/>
</dbReference>
<dbReference type="Pfam" id="PF00072">
    <property type="entry name" value="Response_reg"/>
    <property type="match status" value="2"/>
</dbReference>
<dbReference type="SUPFAM" id="SSF55073">
    <property type="entry name" value="Nucleotide cyclase"/>
    <property type="match status" value="1"/>
</dbReference>
<feature type="domain" description="GGDEF" evidence="5">
    <location>
        <begin position="416"/>
        <end position="551"/>
    </location>
</feature>
<feature type="domain" description="Response regulatory" evidence="4">
    <location>
        <begin position="260"/>
        <end position="376"/>
    </location>
</feature>
<name>A0A363ULL2_9GAMM</name>
<dbReference type="PANTHER" id="PTHR44591:SF3">
    <property type="entry name" value="RESPONSE REGULATORY DOMAIN-CONTAINING PROTEIN"/>
    <property type="match status" value="1"/>
</dbReference>
<evidence type="ECO:0000313" key="7">
    <source>
        <dbReference type="Proteomes" id="UP000251800"/>
    </source>
</evidence>
<dbReference type="PROSITE" id="PS50887">
    <property type="entry name" value="GGDEF"/>
    <property type="match status" value="1"/>
</dbReference>
<feature type="region of interest" description="Disordered" evidence="3">
    <location>
        <begin position="544"/>
        <end position="569"/>
    </location>
</feature>
<dbReference type="AlphaFoldDB" id="A0A363ULL2"/>
<dbReference type="InterPro" id="IPR000160">
    <property type="entry name" value="GGDEF_dom"/>
</dbReference>
<dbReference type="Proteomes" id="UP000251800">
    <property type="component" value="Unassembled WGS sequence"/>
</dbReference>
<dbReference type="OrthoDB" id="9812260at2"/>
<organism evidence="6 7">
    <name type="scientific">Abyssibacter profundi</name>
    <dbReference type="NCBI Taxonomy" id="2182787"/>
    <lineage>
        <taxon>Bacteria</taxon>
        <taxon>Pseudomonadati</taxon>
        <taxon>Pseudomonadota</taxon>
        <taxon>Gammaproteobacteria</taxon>
        <taxon>Chromatiales</taxon>
        <taxon>Oceanococcaceae</taxon>
        <taxon>Abyssibacter</taxon>
    </lineage>
</organism>
<dbReference type="SMART" id="SM00448">
    <property type="entry name" value="REC"/>
    <property type="match status" value="2"/>
</dbReference>
<evidence type="ECO:0000259" key="4">
    <source>
        <dbReference type="PROSITE" id="PS50110"/>
    </source>
</evidence>
<protein>
    <recommendedName>
        <fullName evidence="8">Diguanylate cyclase</fullName>
    </recommendedName>
</protein>
<feature type="modified residue" description="4-aspartylphosphate" evidence="2">
    <location>
        <position position="309"/>
    </location>
</feature>
<dbReference type="NCBIfam" id="TIGR00254">
    <property type="entry name" value="GGDEF"/>
    <property type="match status" value="1"/>
</dbReference>
<evidence type="ECO:0008006" key="8">
    <source>
        <dbReference type="Google" id="ProtNLM"/>
    </source>
</evidence>
<dbReference type="InterPro" id="IPR001789">
    <property type="entry name" value="Sig_transdc_resp-reg_receiver"/>
</dbReference>
<dbReference type="InterPro" id="IPR036641">
    <property type="entry name" value="HPT_dom_sf"/>
</dbReference>
<reference evidence="6 7" key="1">
    <citation type="submission" date="2018-05" db="EMBL/GenBank/DDBJ databases">
        <title>Abyssibacter profundi OUC007T gen. nov., sp. nov, a marine bacterium isolated from seawater of the Mariana Trench.</title>
        <authorList>
            <person name="Zhou S."/>
        </authorList>
    </citation>
    <scope>NUCLEOTIDE SEQUENCE [LARGE SCALE GENOMIC DNA]</scope>
    <source>
        <strain evidence="6 7">OUC007</strain>
    </source>
</reference>
<dbReference type="InterPro" id="IPR043128">
    <property type="entry name" value="Rev_trsase/Diguanyl_cyclase"/>
</dbReference>
<dbReference type="CDD" id="cd01949">
    <property type="entry name" value="GGDEF"/>
    <property type="match status" value="1"/>
</dbReference>
<dbReference type="Gene3D" id="3.40.50.2300">
    <property type="match status" value="2"/>
</dbReference>
<gene>
    <name evidence="6" type="ORF">DEH80_08515</name>
</gene>
<evidence type="ECO:0000256" key="3">
    <source>
        <dbReference type="SAM" id="MobiDB-lite"/>
    </source>
</evidence>
<dbReference type="Gene3D" id="3.30.70.270">
    <property type="match status" value="1"/>
</dbReference>
<dbReference type="InterPro" id="IPR050595">
    <property type="entry name" value="Bact_response_regulator"/>
</dbReference>
<keyword evidence="7" id="KW-1185">Reference proteome</keyword>
<dbReference type="PROSITE" id="PS50110">
    <property type="entry name" value="RESPONSE_REGULATORY"/>
    <property type="match status" value="2"/>
</dbReference>
<dbReference type="RefSeq" id="WP_109720068.1">
    <property type="nucleotide sequence ID" value="NZ_QEQK01000006.1"/>
</dbReference>
<feature type="modified residue" description="4-aspartylphosphate" evidence="2">
    <location>
        <position position="180"/>
    </location>
</feature>
<dbReference type="CDD" id="cd00156">
    <property type="entry name" value="REC"/>
    <property type="match status" value="2"/>
</dbReference>
<keyword evidence="1 2" id="KW-0597">Phosphoprotein</keyword>
<evidence type="ECO:0000256" key="1">
    <source>
        <dbReference type="ARBA" id="ARBA00022553"/>
    </source>
</evidence>